<comment type="caution">
    <text evidence="2">The sequence shown here is derived from an EMBL/GenBank/DDBJ whole genome shotgun (WGS) entry which is preliminary data.</text>
</comment>
<sequence>MKTVMQFIFTMMVTLIFSMAAAIEPAPAANLPCEALVCLTGAVHMQSGGTGCMGPMQAFFSIRIFDPVTGYNEAATAAARATFLNSCISPPNEWADIDVMKTYGTAFDGP</sequence>
<dbReference type="EMBL" id="CATZBU010000019">
    <property type="protein sequence ID" value="CAJ0808207.1"/>
    <property type="molecule type" value="Genomic_DNA"/>
</dbReference>
<protein>
    <submittedName>
        <fullName evidence="2">Uncharacterized protein</fullName>
    </submittedName>
</protein>
<keyword evidence="3" id="KW-1185">Reference proteome</keyword>
<evidence type="ECO:0000256" key="1">
    <source>
        <dbReference type="SAM" id="SignalP"/>
    </source>
</evidence>
<organism evidence="2 3">
    <name type="scientific">Ralstonia psammae</name>
    <dbReference type="NCBI Taxonomy" id="3058598"/>
    <lineage>
        <taxon>Bacteria</taxon>
        <taxon>Pseudomonadati</taxon>
        <taxon>Pseudomonadota</taxon>
        <taxon>Betaproteobacteria</taxon>
        <taxon>Burkholderiales</taxon>
        <taxon>Burkholderiaceae</taxon>
        <taxon>Ralstonia</taxon>
    </lineage>
</organism>
<accession>A0ABN9JDR0</accession>
<keyword evidence="1" id="KW-0732">Signal</keyword>
<feature type="chain" id="PRO_5046059693" evidence="1">
    <location>
        <begin position="29"/>
        <end position="110"/>
    </location>
</feature>
<reference evidence="2 3" key="1">
    <citation type="submission" date="2023-07" db="EMBL/GenBank/DDBJ databases">
        <authorList>
            <person name="Peeters C."/>
        </authorList>
    </citation>
    <scope>NUCLEOTIDE SEQUENCE [LARGE SCALE GENOMIC DNA]</scope>
    <source>
        <strain evidence="2 3">LMG 19083</strain>
    </source>
</reference>
<evidence type="ECO:0000313" key="2">
    <source>
        <dbReference type="EMBL" id="CAJ0808207.1"/>
    </source>
</evidence>
<feature type="signal peptide" evidence="1">
    <location>
        <begin position="1"/>
        <end position="28"/>
    </location>
</feature>
<evidence type="ECO:0000313" key="3">
    <source>
        <dbReference type="Proteomes" id="UP001189813"/>
    </source>
</evidence>
<proteinExistence type="predicted"/>
<name>A0ABN9JDR0_9RALS</name>
<dbReference type="Proteomes" id="UP001189813">
    <property type="component" value="Unassembled WGS sequence"/>
</dbReference>
<gene>
    <name evidence="2" type="ORF">LMG19083_04671</name>
</gene>